<accession>A0A4Q9Z2J5</accession>
<dbReference type="OrthoDB" id="5952844at2"/>
<organism evidence="1 2">
    <name type="scientific">Flavobacterium silvisoli</name>
    <dbReference type="NCBI Taxonomy" id="2529433"/>
    <lineage>
        <taxon>Bacteria</taxon>
        <taxon>Pseudomonadati</taxon>
        <taxon>Bacteroidota</taxon>
        <taxon>Flavobacteriia</taxon>
        <taxon>Flavobacteriales</taxon>
        <taxon>Flavobacteriaceae</taxon>
        <taxon>Flavobacterium</taxon>
    </lineage>
</organism>
<protein>
    <submittedName>
        <fullName evidence="1">Uncharacterized protein</fullName>
    </submittedName>
</protein>
<dbReference type="Proteomes" id="UP000293300">
    <property type="component" value="Unassembled WGS sequence"/>
</dbReference>
<reference evidence="1 2" key="1">
    <citation type="submission" date="2019-02" db="EMBL/GenBank/DDBJ databases">
        <title>Flavobacterium sp. RD-2-33 isolated from forest soil.</title>
        <authorList>
            <person name="Chaudhary D.K."/>
        </authorList>
    </citation>
    <scope>NUCLEOTIDE SEQUENCE [LARGE SCALE GENOMIC DNA]</scope>
    <source>
        <strain evidence="1 2">RD-2-33</strain>
    </source>
</reference>
<sequence>MFLNNLNSNHFGEGEKAEALEKLNALETILAHYVVSLSKEDRQRYGSVNEQNKLVVNKIRDYKTNQPDLSSPDVDWSEFENDYQSRQFCESLINKLKSIVEGLENKKILHDFDNYTDALKDYGYSQYQAGGNKPGYQVKIDEVAQFFNRTGARRNPDTPTP</sequence>
<comment type="caution">
    <text evidence="1">The sequence shown here is derived from an EMBL/GenBank/DDBJ whole genome shotgun (WGS) entry which is preliminary data.</text>
</comment>
<dbReference type="RefSeq" id="WP_131475003.1">
    <property type="nucleotide sequence ID" value="NZ_SJPE01000002.1"/>
</dbReference>
<gene>
    <name evidence="1" type="ORF">EZL74_02435</name>
</gene>
<evidence type="ECO:0000313" key="2">
    <source>
        <dbReference type="Proteomes" id="UP000293300"/>
    </source>
</evidence>
<keyword evidence="2" id="KW-1185">Reference proteome</keyword>
<proteinExistence type="predicted"/>
<evidence type="ECO:0000313" key="1">
    <source>
        <dbReference type="EMBL" id="TBX70551.1"/>
    </source>
</evidence>
<dbReference type="AlphaFoldDB" id="A0A4Q9Z2J5"/>
<name>A0A4Q9Z2J5_9FLAO</name>
<dbReference type="EMBL" id="SJPE01000002">
    <property type="protein sequence ID" value="TBX70551.1"/>
    <property type="molecule type" value="Genomic_DNA"/>
</dbReference>